<comment type="similarity">
    <text evidence="7">Belongs to the RnpA family.</text>
</comment>
<name>A0A1F6N320_9BACT</name>
<comment type="catalytic activity">
    <reaction evidence="7">
        <text>Endonucleolytic cleavage of RNA, removing 5'-extranucleotides from tRNA precursor.</text>
        <dbReference type="EC" id="3.1.26.5"/>
    </reaction>
</comment>
<dbReference type="Proteomes" id="UP000177040">
    <property type="component" value="Unassembled WGS sequence"/>
</dbReference>
<comment type="function">
    <text evidence="1 7">RNaseP catalyzes the removal of the 5'-leader sequence from pre-tRNA to produce the mature 5'-terminus. It can also cleave other RNA substrates such as 4.5S RNA. The protein component plays an auxiliary but essential role in vivo by binding to the 5'-leader sequence and broadening the substrate specificity of the ribozyme.</text>
</comment>
<accession>A0A1F6N320</accession>
<sequence>MLPRENRLTKMKDYEILFKEGIFCGASLITAKIWKIQPEKYSRRKYTLEDLKIGFLVSKKVSKRAVDRNRLKRQMREVIRLLLKDKRIDSGYMIAFSAKNNSLDAEYKNIEDNINHLLHRAHCLV</sequence>
<evidence type="ECO:0000256" key="2">
    <source>
        <dbReference type="ARBA" id="ARBA00022694"/>
    </source>
</evidence>
<dbReference type="PROSITE" id="PS00648">
    <property type="entry name" value="RIBONUCLEASE_P"/>
    <property type="match status" value="1"/>
</dbReference>
<dbReference type="AlphaFoldDB" id="A0A1F6N320"/>
<evidence type="ECO:0000256" key="3">
    <source>
        <dbReference type="ARBA" id="ARBA00022722"/>
    </source>
</evidence>
<proteinExistence type="inferred from homology"/>
<evidence type="ECO:0000256" key="1">
    <source>
        <dbReference type="ARBA" id="ARBA00002663"/>
    </source>
</evidence>
<evidence type="ECO:0000313" key="9">
    <source>
        <dbReference type="EMBL" id="OGH78396.1"/>
    </source>
</evidence>
<evidence type="ECO:0000256" key="5">
    <source>
        <dbReference type="ARBA" id="ARBA00022801"/>
    </source>
</evidence>
<dbReference type="SUPFAM" id="SSF54211">
    <property type="entry name" value="Ribosomal protein S5 domain 2-like"/>
    <property type="match status" value="1"/>
</dbReference>
<dbReference type="Gene3D" id="3.30.230.10">
    <property type="match status" value="1"/>
</dbReference>
<dbReference type="InterPro" id="IPR020539">
    <property type="entry name" value="RNase_P_CS"/>
</dbReference>
<keyword evidence="5 7" id="KW-0378">Hydrolase</keyword>
<dbReference type="InterPro" id="IPR000100">
    <property type="entry name" value="RNase_P"/>
</dbReference>
<dbReference type="InterPro" id="IPR020568">
    <property type="entry name" value="Ribosomal_Su5_D2-typ_SF"/>
</dbReference>
<evidence type="ECO:0000313" key="10">
    <source>
        <dbReference type="Proteomes" id="UP000177040"/>
    </source>
</evidence>
<dbReference type="Pfam" id="PF00825">
    <property type="entry name" value="Ribonuclease_P"/>
    <property type="match status" value="1"/>
</dbReference>
<dbReference type="NCBIfam" id="TIGR00188">
    <property type="entry name" value="rnpA"/>
    <property type="match status" value="1"/>
</dbReference>
<keyword evidence="2 7" id="KW-0819">tRNA processing</keyword>
<dbReference type="GO" id="GO:0004526">
    <property type="term" value="F:ribonuclease P activity"/>
    <property type="evidence" value="ECO:0007669"/>
    <property type="project" value="UniProtKB-UniRule"/>
</dbReference>
<dbReference type="PANTHER" id="PTHR33992">
    <property type="entry name" value="RIBONUCLEASE P PROTEIN COMPONENT"/>
    <property type="match status" value="1"/>
</dbReference>
<dbReference type="GO" id="GO:0030677">
    <property type="term" value="C:ribonuclease P complex"/>
    <property type="evidence" value="ECO:0007669"/>
    <property type="project" value="TreeGrafter"/>
</dbReference>
<reference evidence="9 10" key="1">
    <citation type="journal article" date="2016" name="Nat. Commun.">
        <title>Thousands of microbial genomes shed light on interconnected biogeochemical processes in an aquifer system.</title>
        <authorList>
            <person name="Anantharaman K."/>
            <person name="Brown C.T."/>
            <person name="Hug L.A."/>
            <person name="Sharon I."/>
            <person name="Castelle C.J."/>
            <person name="Probst A.J."/>
            <person name="Thomas B.C."/>
            <person name="Singh A."/>
            <person name="Wilkins M.J."/>
            <person name="Karaoz U."/>
            <person name="Brodie E.L."/>
            <person name="Williams K.H."/>
            <person name="Hubbard S.S."/>
            <person name="Banfield J.F."/>
        </authorList>
    </citation>
    <scope>NUCLEOTIDE SEQUENCE [LARGE SCALE GENOMIC DNA]</scope>
</reference>
<dbReference type="HAMAP" id="MF_00227">
    <property type="entry name" value="RNase_P"/>
    <property type="match status" value="1"/>
</dbReference>
<protein>
    <recommendedName>
        <fullName evidence="7 8">Ribonuclease P protein component</fullName>
        <shortName evidence="7">RNase P protein</shortName>
        <shortName evidence="7">RNaseP protein</shortName>
        <ecNumber evidence="7 8">3.1.26.5</ecNumber>
    </recommendedName>
    <alternativeName>
        <fullName evidence="7">Protein C5</fullName>
    </alternativeName>
</protein>
<evidence type="ECO:0000256" key="7">
    <source>
        <dbReference type="HAMAP-Rule" id="MF_00227"/>
    </source>
</evidence>
<evidence type="ECO:0000256" key="8">
    <source>
        <dbReference type="NCBIfam" id="TIGR00188"/>
    </source>
</evidence>
<comment type="subunit">
    <text evidence="7">Consists of a catalytic RNA component (M1 or rnpB) and a protein subunit.</text>
</comment>
<dbReference type="PANTHER" id="PTHR33992:SF1">
    <property type="entry name" value="RIBONUCLEASE P PROTEIN COMPONENT"/>
    <property type="match status" value="1"/>
</dbReference>
<dbReference type="EMBL" id="MFQH01000011">
    <property type="protein sequence ID" value="OGH78396.1"/>
    <property type="molecule type" value="Genomic_DNA"/>
</dbReference>
<keyword evidence="3 7" id="KW-0540">Nuclease</keyword>
<dbReference type="GO" id="GO:0000049">
    <property type="term" value="F:tRNA binding"/>
    <property type="evidence" value="ECO:0007669"/>
    <property type="project" value="UniProtKB-UniRule"/>
</dbReference>
<dbReference type="EC" id="3.1.26.5" evidence="7 8"/>
<evidence type="ECO:0000256" key="6">
    <source>
        <dbReference type="ARBA" id="ARBA00022884"/>
    </source>
</evidence>
<evidence type="ECO:0000256" key="4">
    <source>
        <dbReference type="ARBA" id="ARBA00022759"/>
    </source>
</evidence>
<dbReference type="GO" id="GO:0042781">
    <property type="term" value="F:3'-tRNA processing endoribonuclease activity"/>
    <property type="evidence" value="ECO:0007669"/>
    <property type="project" value="TreeGrafter"/>
</dbReference>
<dbReference type="GO" id="GO:0001682">
    <property type="term" value="P:tRNA 5'-leader removal"/>
    <property type="evidence" value="ECO:0007669"/>
    <property type="project" value="UniProtKB-UniRule"/>
</dbReference>
<keyword evidence="4 7" id="KW-0255">Endonuclease</keyword>
<keyword evidence="6 7" id="KW-0694">RNA-binding</keyword>
<comment type="caution">
    <text evidence="9">The sequence shown here is derived from an EMBL/GenBank/DDBJ whole genome shotgun (WGS) entry which is preliminary data.</text>
</comment>
<dbReference type="InterPro" id="IPR014721">
    <property type="entry name" value="Ribsml_uS5_D2-typ_fold_subgr"/>
</dbReference>
<gene>
    <name evidence="7" type="primary">rnpA</name>
    <name evidence="9" type="ORF">A2983_02565</name>
</gene>
<organism evidence="9 10">
    <name type="scientific">Candidatus Magasanikbacteria bacterium RIFCSPLOWO2_01_FULL_40_15</name>
    <dbReference type="NCBI Taxonomy" id="1798686"/>
    <lineage>
        <taxon>Bacteria</taxon>
        <taxon>Candidatus Magasanikiibacteriota</taxon>
    </lineage>
</organism>